<reference evidence="1" key="1">
    <citation type="submission" date="2020-01" db="EMBL/GenBank/DDBJ databases">
        <authorList>
            <person name="Qin S."/>
        </authorList>
    </citation>
    <scope>NUCLEOTIDE SEQUENCE</scope>
    <source>
        <strain evidence="1">CVir17-16-YZ6g</strain>
        <plasmid evidence="1">p17-15-vir-like</plasmid>
    </source>
</reference>
<geneLocation type="plasmid" evidence="1">
    <name>p17-15-vir-like</name>
</geneLocation>
<keyword evidence="1" id="KW-0614">Plasmid</keyword>
<accession>A0A8B0SUZ1</accession>
<sequence>MSANFNCQIVSTEQSEAVITGEDAVTTILEQLESAGIRWNHNAVLVIAVHVDSRKKSGEVKYDNDPLAYVGQDEIFALLLSTLWPPRYCIFNF</sequence>
<dbReference type="AlphaFoldDB" id="A0A8B0SUZ1"/>
<proteinExistence type="predicted"/>
<name>A0A8B0SUZ1_KLEPN</name>
<organism evidence="1">
    <name type="scientific">Klebsiella pneumoniae</name>
    <dbReference type="NCBI Taxonomy" id="573"/>
    <lineage>
        <taxon>Bacteria</taxon>
        <taxon>Pseudomonadati</taxon>
        <taxon>Pseudomonadota</taxon>
        <taxon>Gammaproteobacteria</taxon>
        <taxon>Enterobacterales</taxon>
        <taxon>Enterobacteriaceae</taxon>
        <taxon>Klebsiella/Raoultella group</taxon>
        <taxon>Klebsiella</taxon>
        <taxon>Klebsiella pneumoniae complex</taxon>
    </lineage>
</organism>
<protein>
    <submittedName>
        <fullName evidence="1">Ferredoxin</fullName>
    </submittedName>
</protein>
<dbReference type="EMBL" id="MN956836">
    <property type="protein sequence ID" value="QTX13848.1"/>
    <property type="molecule type" value="Genomic_DNA"/>
</dbReference>
<evidence type="ECO:0000313" key="1">
    <source>
        <dbReference type="EMBL" id="QTX13848.1"/>
    </source>
</evidence>